<evidence type="ECO:0000313" key="2">
    <source>
        <dbReference type="Proteomes" id="UP001437256"/>
    </source>
</evidence>
<comment type="caution">
    <text evidence="1">The sequence shown here is derived from an EMBL/GenBank/DDBJ whole genome shotgun (WGS) entry which is preliminary data.</text>
</comment>
<dbReference type="EMBL" id="JBBXMP010000022">
    <property type="protein sequence ID" value="KAL0067869.1"/>
    <property type="molecule type" value="Genomic_DNA"/>
</dbReference>
<reference evidence="1 2" key="1">
    <citation type="submission" date="2024-05" db="EMBL/GenBank/DDBJ databases">
        <title>A draft genome resource for the thread blight pathogen Marasmius tenuissimus strain MS-2.</title>
        <authorList>
            <person name="Yulfo-Soto G.E."/>
            <person name="Baruah I.K."/>
            <person name="Amoako-Attah I."/>
            <person name="Bukari Y."/>
            <person name="Meinhardt L.W."/>
            <person name="Bailey B.A."/>
            <person name="Cohen S.P."/>
        </authorList>
    </citation>
    <scope>NUCLEOTIDE SEQUENCE [LARGE SCALE GENOMIC DNA]</scope>
    <source>
        <strain evidence="1 2">MS-2</strain>
    </source>
</reference>
<name>A0ABR3A4E5_9AGAR</name>
<protein>
    <recommendedName>
        <fullName evidence="3">Protein kinase domain-containing protein</fullName>
    </recommendedName>
</protein>
<sequence>MQEGLRNTKTLEILERILGVSFEQVTDDDRSAVNYMGVHTTPLGSVAASLVIAEGSFSFGRFYCQPQQDVITDQPNCPTFVIGIAGPWLAVMGAVLRCNRTMDEAQVKRVARTLYALRRAIQTLKQSWDSSATPSFPKGCEHPRFFPYWHSSTDEHTREVVKFAYVKPLEDRPSCVTFLAKRLLGADGDSGDENNHVDEDSDHFVIKFVRRYEKDAHAMMGEQGFALKLLGFRPLRKEDPGYEDLTLLAMEYVEGKTLCDLYNNHALPADVKQGVQAALQVLNGAEYIFPDFRRPNVMVRESDERVRLIDIDWVCRRDAGVRYPFHLSPDIRDRSKAQDYDVITLDHQERMFEVL</sequence>
<keyword evidence="2" id="KW-1185">Reference proteome</keyword>
<evidence type="ECO:0008006" key="3">
    <source>
        <dbReference type="Google" id="ProtNLM"/>
    </source>
</evidence>
<dbReference type="InterPro" id="IPR011009">
    <property type="entry name" value="Kinase-like_dom_sf"/>
</dbReference>
<dbReference type="SUPFAM" id="SSF56112">
    <property type="entry name" value="Protein kinase-like (PK-like)"/>
    <property type="match status" value="1"/>
</dbReference>
<proteinExistence type="predicted"/>
<dbReference type="Proteomes" id="UP001437256">
    <property type="component" value="Unassembled WGS sequence"/>
</dbReference>
<evidence type="ECO:0000313" key="1">
    <source>
        <dbReference type="EMBL" id="KAL0067869.1"/>
    </source>
</evidence>
<organism evidence="1 2">
    <name type="scientific">Marasmius tenuissimus</name>
    <dbReference type="NCBI Taxonomy" id="585030"/>
    <lineage>
        <taxon>Eukaryota</taxon>
        <taxon>Fungi</taxon>
        <taxon>Dikarya</taxon>
        <taxon>Basidiomycota</taxon>
        <taxon>Agaricomycotina</taxon>
        <taxon>Agaricomycetes</taxon>
        <taxon>Agaricomycetidae</taxon>
        <taxon>Agaricales</taxon>
        <taxon>Marasmiineae</taxon>
        <taxon>Marasmiaceae</taxon>
        <taxon>Marasmius</taxon>
    </lineage>
</organism>
<gene>
    <name evidence="1" type="ORF">AAF712_005037</name>
</gene>
<accession>A0ABR3A4E5</accession>